<dbReference type="SUPFAM" id="SSF48350">
    <property type="entry name" value="GTPase activation domain, GAP"/>
    <property type="match status" value="1"/>
</dbReference>
<dbReference type="GO" id="GO:0005096">
    <property type="term" value="F:GTPase activator activity"/>
    <property type="evidence" value="ECO:0007669"/>
    <property type="project" value="InterPro"/>
</dbReference>
<dbReference type="Gene3D" id="1.10.555.10">
    <property type="entry name" value="Rho GTPase activation protein"/>
    <property type="match status" value="1"/>
</dbReference>
<feature type="compositionally biased region" description="Low complexity" evidence="1">
    <location>
        <begin position="309"/>
        <end position="328"/>
    </location>
</feature>
<dbReference type="PANTHER" id="PTHR12783">
    <property type="entry name" value="RALA BINDING PROTEIN 1 RALBP1"/>
    <property type="match status" value="1"/>
</dbReference>
<reference evidence="3" key="1">
    <citation type="journal article" date="2023" name="Mol. Phylogenet. Evol.">
        <title>Genome-scale phylogeny and comparative genomics of the fungal order Sordariales.</title>
        <authorList>
            <person name="Hensen N."/>
            <person name="Bonometti L."/>
            <person name="Westerberg I."/>
            <person name="Brannstrom I.O."/>
            <person name="Guillou S."/>
            <person name="Cros-Aarteil S."/>
            <person name="Calhoun S."/>
            <person name="Haridas S."/>
            <person name="Kuo A."/>
            <person name="Mondo S."/>
            <person name="Pangilinan J."/>
            <person name="Riley R."/>
            <person name="LaButti K."/>
            <person name="Andreopoulos B."/>
            <person name="Lipzen A."/>
            <person name="Chen C."/>
            <person name="Yan M."/>
            <person name="Daum C."/>
            <person name="Ng V."/>
            <person name="Clum A."/>
            <person name="Steindorff A."/>
            <person name="Ohm R.A."/>
            <person name="Martin F."/>
            <person name="Silar P."/>
            <person name="Natvig D.O."/>
            <person name="Lalanne C."/>
            <person name="Gautier V."/>
            <person name="Ament-Velasquez S.L."/>
            <person name="Kruys A."/>
            <person name="Hutchinson M.I."/>
            <person name="Powell A.J."/>
            <person name="Barry K."/>
            <person name="Miller A.N."/>
            <person name="Grigoriev I.V."/>
            <person name="Debuchy R."/>
            <person name="Gladieux P."/>
            <person name="Hiltunen Thoren M."/>
            <person name="Johannesson H."/>
        </authorList>
    </citation>
    <scope>NUCLEOTIDE SEQUENCE</scope>
    <source>
        <strain evidence="3">CBS 232.78</strain>
    </source>
</reference>
<dbReference type="EMBL" id="JAULSW010000002">
    <property type="protein sequence ID" value="KAK3389861.1"/>
    <property type="molecule type" value="Genomic_DNA"/>
</dbReference>
<dbReference type="GO" id="GO:0007264">
    <property type="term" value="P:small GTPase-mediated signal transduction"/>
    <property type="evidence" value="ECO:0007669"/>
    <property type="project" value="InterPro"/>
</dbReference>
<accession>A0AAE0NY65</accession>
<evidence type="ECO:0000256" key="1">
    <source>
        <dbReference type="SAM" id="MobiDB-lite"/>
    </source>
</evidence>
<comment type="caution">
    <text evidence="3">The sequence shown here is derived from an EMBL/GenBank/DDBJ whole genome shotgun (WGS) entry which is preliminary data.</text>
</comment>
<evidence type="ECO:0000313" key="4">
    <source>
        <dbReference type="Proteomes" id="UP001285441"/>
    </source>
</evidence>
<dbReference type="GO" id="GO:0031267">
    <property type="term" value="F:small GTPase binding"/>
    <property type="evidence" value="ECO:0007669"/>
    <property type="project" value="InterPro"/>
</dbReference>
<dbReference type="AlphaFoldDB" id="A0AAE0NY65"/>
<proteinExistence type="predicted"/>
<feature type="compositionally biased region" description="Acidic residues" evidence="1">
    <location>
        <begin position="48"/>
        <end position="64"/>
    </location>
</feature>
<feature type="region of interest" description="Disordered" evidence="1">
    <location>
        <begin position="258"/>
        <end position="279"/>
    </location>
</feature>
<dbReference type="InterPro" id="IPR000198">
    <property type="entry name" value="RhoGAP_dom"/>
</dbReference>
<organism evidence="3 4">
    <name type="scientific">Podospora didyma</name>
    <dbReference type="NCBI Taxonomy" id="330526"/>
    <lineage>
        <taxon>Eukaryota</taxon>
        <taxon>Fungi</taxon>
        <taxon>Dikarya</taxon>
        <taxon>Ascomycota</taxon>
        <taxon>Pezizomycotina</taxon>
        <taxon>Sordariomycetes</taxon>
        <taxon>Sordariomycetidae</taxon>
        <taxon>Sordariales</taxon>
        <taxon>Podosporaceae</taxon>
        <taxon>Podospora</taxon>
    </lineage>
</organism>
<dbReference type="SMART" id="SM00324">
    <property type="entry name" value="RhoGAP"/>
    <property type="match status" value="1"/>
</dbReference>
<feature type="compositionally biased region" description="Low complexity" evidence="1">
    <location>
        <begin position="258"/>
        <end position="272"/>
    </location>
</feature>
<feature type="compositionally biased region" description="Basic and acidic residues" evidence="1">
    <location>
        <begin position="550"/>
        <end position="560"/>
    </location>
</feature>
<dbReference type="InterPro" id="IPR039767">
    <property type="entry name" value="RALBP1"/>
</dbReference>
<dbReference type="Pfam" id="PF00620">
    <property type="entry name" value="RhoGAP"/>
    <property type="match status" value="1"/>
</dbReference>
<dbReference type="Proteomes" id="UP001285441">
    <property type="component" value="Unassembled WGS sequence"/>
</dbReference>
<feature type="region of interest" description="Disordered" evidence="1">
    <location>
        <begin position="550"/>
        <end position="571"/>
    </location>
</feature>
<keyword evidence="4" id="KW-1185">Reference proteome</keyword>
<protein>
    <submittedName>
        <fullName evidence="3">Rho GTPase activation protein</fullName>
    </submittedName>
</protein>
<feature type="region of interest" description="Disordered" evidence="1">
    <location>
        <begin position="298"/>
        <end position="348"/>
    </location>
</feature>
<evidence type="ECO:0000259" key="2">
    <source>
        <dbReference type="PROSITE" id="PS50238"/>
    </source>
</evidence>
<reference evidence="3" key="2">
    <citation type="submission" date="2023-06" db="EMBL/GenBank/DDBJ databases">
        <authorList>
            <consortium name="Lawrence Berkeley National Laboratory"/>
            <person name="Haridas S."/>
            <person name="Hensen N."/>
            <person name="Bonometti L."/>
            <person name="Westerberg I."/>
            <person name="Brannstrom I.O."/>
            <person name="Guillou S."/>
            <person name="Cros-Aarteil S."/>
            <person name="Calhoun S."/>
            <person name="Kuo A."/>
            <person name="Mondo S."/>
            <person name="Pangilinan J."/>
            <person name="Riley R."/>
            <person name="LaButti K."/>
            <person name="Andreopoulos B."/>
            <person name="Lipzen A."/>
            <person name="Chen C."/>
            <person name="Yanf M."/>
            <person name="Daum C."/>
            <person name="Ng V."/>
            <person name="Clum A."/>
            <person name="Steindorff A."/>
            <person name="Ohm R."/>
            <person name="Martin F."/>
            <person name="Silar P."/>
            <person name="Natvig D."/>
            <person name="Lalanne C."/>
            <person name="Gautier V."/>
            <person name="Ament-velasquez S.L."/>
            <person name="Kruys A."/>
            <person name="Hutchinson M.I."/>
            <person name="Powell A.J."/>
            <person name="Barry K."/>
            <person name="Miller A.N."/>
            <person name="Grigoriev I.V."/>
            <person name="Debuchy R."/>
            <person name="Gladieux P."/>
            <person name="Thoren M.H."/>
            <person name="Johannesson H."/>
        </authorList>
    </citation>
    <scope>NUCLEOTIDE SEQUENCE</scope>
    <source>
        <strain evidence="3">CBS 232.78</strain>
    </source>
</reference>
<sequence length="625" mass="68520">MNPLPTPPLHRRFPNLEERHISALDLGLREGYMRALMKYAEEGTIVDDDIDADSASDDGDDEMDCTTGPKEGHELKQTSTPANNVLASAESETSCRISRIPFNQPGEVPELVPDQEDALTVVLSPSTPGPMTPPPLSLVAVDSMRPRLFVTSPDTRPLPAGVEMGATSGRKQSFATIRSDASMGIILEEEDNAADFEPVSPVSTAISVRYAVSEFSLDQPAKRRHQRVPSTTTTHSVATSTITVTGRNSEEWRMNNLRASPRRSSSLLSRLRNAGRRGSRAIGEEEFIEKRTLTPLDLMAPPLRRDDVPPGISRPPMSSSSSSGLSEISSRRTLSREPLAGPQSQPKPVFGVDLNTSIRVAPMRIRISHKGQSTSYRTFPLGVYKCCEFIRKSGCSALNLFSSPGNTFNIAQLKEIFNSAPTYGESFDFAGTEYTVHDAARLILLYLEELPKPLIPASVVKSWVLLARQEGAIEPPCPRVESGLDFWTEALNRLPVANRNLAKHLLTLFAEVLPRTYSRGDGSARTEISEADARQLASVVSRALFHHDAEGNKKEVEGDKKSKKKQKKNNNSVHPTLALAFLIKKRGEYTASLGHMDDALTAGKGKNASTNFLPSTKEILEWKGR</sequence>
<feature type="domain" description="Rho-GAP" evidence="2">
    <location>
        <begin position="365"/>
        <end position="590"/>
    </location>
</feature>
<dbReference type="PANTHER" id="PTHR12783:SF5">
    <property type="entry name" value="RALA-BINDING PROTEIN 1"/>
    <property type="match status" value="1"/>
</dbReference>
<evidence type="ECO:0000313" key="3">
    <source>
        <dbReference type="EMBL" id="KAK3389861.1"/>
    </source>
</evidence>
<dbReference type="CDD" id="cd00159">
    <property type="entry name" value="RhoGAP"/>
    <property type="match status" value="1"/>
</dbReference>
<dbReference type="InterPro" id="IPR008936">
    <property type="entry name" value="Rho_GTPase_activation_prot"/>
</dbReference>
<name>A0AAE0NY65_9PEZI</name>
<feature type="region of interest" description="Disordered" evidence="1">
    <location>
        <begin position="48"/>
        <end position="77"/>
    </location>
</feature>
<dbReference type="PROSITE" id="PS50238">
    <property type="entry name" value="RHOGAP"/>
    <property type="match status" value="1"/>
</dbReference>
<gene>
    <name evidence="3" type="ORF">B0H63DRAFT_390074</name>
</gene>